<dbReference type="AlphaFoldDB" id="A0A2Z5V7X1"/>
<keyword evidence="4" id="KW-0479">Metal-binding</keyword>
<evidence type="ECO:0000256" key="5">
    <source>
        <dbReference type="ARBA" id="ARBA00022842"/>
    </source>
</evidence>
<evidence type="ECO:0000256" key="4">
    <source>
        <dbReference type="ARBA" id="ARBA00022723"/>
    </source>
</evidence>
<evidence type="ECO:0000256" key="3">
    <source>
        <dbReference type="ARBA" id="ARBA00022679"/>
    </source>
</evidence>
<name>A0A2Z5V7X1_9COXI</name>
<dbReference type="FunFam" id="1.10.600.10:FF:000001">
    <property type="entry name" value="Geranylgeranyl diphosphate synthase"/>
    <property type="match status" value="1"/>
</dbReference>
<accession>A0A2Z5V7X1</accession>
<dbReference type="InterPro" id="IPR033749">
    <property type="entry name" value="Polyprenyl_synt_CS"/>
</dbReference>
<dbReference type="PANTHER" id="PTHR43281:SF1">
    <property type="entry name" value="FARNESYL DIPHOSPHATE SYNTHASE"/>
    <property type="match status" value="1"/>
</dbReference>
<gene>
    <name evidence="8" type="primary">ispA</name>
    <name evidence="8" type="ORF">RVIR1_13820</name>
</gene>
<dbReference type="SFLD" id="SFLDG01017">
    <property type="entry name" value="Polyprenyl_Transferase_Like"/>
    <property type="match status" value="1"/>
</dbReference>
<evidence type="ECO:0000256" key="6">
    <source>
        <dbReference type="ARBA" id="ARBA00023229"/>
    </source>
</evidence>
<dbReference type="PANTHER" id="PTHR43281">
    <property type="entry name" value="FARNESYL DIPHOSPHATE SYNTHASE"/>
    <property type="match status" value="1"/>
</dbReference>
<protein>
    <submittedName>
        <fullName evidence="8">Farnesyl-diphosphate synthase</fullName>
    </submittedName>
</protein>
<dbReference type="PROSITE" id="PS00444">
    <property type="entry name" value="POLYPRENYL_SYNTHASE_2"/>
    <property type="match status" value="1"/>
</dbReference>
<organism evidence="8 9">
    <name type="scientific">Candidatus Rickettsiella viridis</name>
    <dbReference type="NCBI Taxonomy" id="676208"/>
    <lineage>
        <taxon>Bacteria</taxon>
        <taxon>Pseudomonadati</taxon>
        <taxon>Pseudomonadota</taxon>
        <taxon>Gammaproteobacteria</taxon>
        <taxon>Legionellales</taxon>
        <taxon>Coxiellaceae</taxon>
        <taxon>Rickettsiella</taxon>
    </lineage>
</organism>
<evidence type="ECO:0000313" key="8">
    <source>
        <dbReference type="EMBL" id="BBB15827.1"/>
    </source>
</evidence>
<evidence type="ECO:0000256" key="2">
    <source>
        <dbReference type="ARBA" id="ARBA00006706"/>
    </source>
</evidence>
<evidence type="ECO:0000256" key="1">
    <source>
        <dbReference type="ARBA" id="ARBA00001946"/>
    </source>
</evidence>
<dbReference type="CDD" id="cd00685">
    <property type="entry name" value="Trans_IPPS_HT"/>
    <property type="match status" value="1"/>
</dbReference>
<sequence>MTTKEALEKYQQRINRFLAEYLSSSVLSEPLCEAMRYSVLNGGKRLRPLLVYLLGEALGLPPEKLDQSACAVELIHAYSLIHDDLPMMDNDDWRRGKPSCHKVFGEAIALLAGDALQTLAFEVLLKAPLPPSKILTMISVLARAAGPSGMVGGQAMEFSGLARPLHREKLEVIYRLKTGALFSVSLELAGIVADVSSDALAVLMHVGQAIGLGYQLQDDISDNAVETQSLIASKNGFQDYLFASLENLQQVLPCFPNEQFTCRLSHLFSEQLLGKSPSLK</sequence>
<dbReference type="SFLD" id="SFLDS00005">
    <property type="entry name" value="Isoprenoid_Synthase_Type_I"/>
    <property type="match status" value="1"/>
</dbReference>
<dbReference type="Pfam" id="PF00348">
    <property type="entry name" value="polyprenyl_synt"/>
    <property type="match status" value="1"/>
</dbReference>
<dbReference type="PROSITE" id="PS00723">
    <property type="entry name" value="POLYPRENYL_SYNTHASE_1"/>
    <property type="match status" value="1"/>
</dbReference>
<dbReference type="OrthoDB" id="9805316at2"/>
<dbReference type="Gene3D" id="1.10.600.10">
    <property type="entry name" value="Farnesyl Diphosphate Synthase"/>
    <property type="match status" value="1"/>
</dbReference>
<evidence type="ECO:0000256" key="7">
    <source>
        <dbReference type="RuleBase" id="RU004466"/>
    </source>
</evidence>
<dbReference type="InterPro" id="IPR000092">
    <property type="entry name" value="Polyprenyl_synt"/>
</dbReference>
<keyword evidence="6" id="KW-0414">Isoprene biosynthesis</keyword>
<dbReference type="RefSeq" id="WP_126323359.1">
    <property type="nucleotide sequence ID" value="NZ_AP018005.1"/>
</dbReference>
<proteinExistence type="inferred from homology"/>
<keyword evidence="3 7" id="KW-0808">Transferase</keyword>
<dbReference type="SUPFAM" id="SSF48576">
    <property type="entry name" value="Terpenoid synthases"/>
    <property type="match status" value="1"/>
</dbReference>
<comment type="similarity">
    <text evidence="2 7">Belongs to the FPP/GGPP synthase family.</text>
</comment>
<keyword evidence="5" id="KW-0460">Magnesium</keyword>
<evidence type="ECO:0000313" key="9">
    <source>
        <dbReference type="Proteomes" id="UP000282483"/>
    </source>
</evidence>
<dbReference type="InterPro" id="IPR008949">
    <property type="entry name" value="Isoprenoid_synthase_dom_sf"/>
</dbReference>
<dbReference type="GO" id="GO:0008654">
    <property type="term" value="P:phospholipid biosynthetic process"/>
    <property type="evidence" value="ECO:0007669"/>
    <property type="project" value="UniProtKB-ARBA"/>
</dbReference>
<comment type="cofactor">
    <cofactor evidence="1">
        <name>Mg(2+)</name>
        <dbReference type="ChEBI" id="CHEBI:18420"/>
    </cofactor>
</comment>
<keyword evidence="9" id="KW-1185">Reference proteome</keyword>
<dbReference type="KEGG" id="rvi:RVIR1_13820"/>
<dbReference type="GO" id="GO:0046872">
    <property type="term" value="F:metal ion binding"/>
    <property type="evidence" value="ECO:0007669"/>
    <property type="project" value="UniProtKB-KW"/>
</dbReference>
<reference evidence="8 9" key="1">
    <citation type="submission" date="2017-03" db="EMBL/GenBank/DDBJ databases">
        <title>The genome sequence of Candidatus Rickettsiella viridis.</title>
        <authorList>
            <person name="Nikoh N."/>
            <person name="Tsuchida T."/>
            <person name="Yamaguchi K."/>
            <person name="Maeda T."/>
            <person name="Shigenobu S."/>
            <person name="Fukatsu T."/>
        </authorList>
    </citation>
    <scope>NUCLEOTIDE SEQUENCE [LARGE SCALE GENOMIC DNA]</scope>
    <source>
        <strain evidence="8 9">Ap-RA04</strain>
    </source>
</reference>
<dbReference type="GO" id="GO:0004659">
    <property type="term" value="F:prenyltransferase activity"/>
    <property type="evidence" value="ECO:0007669"/>
    <property type="project" value="InterPro"/>
</dbReference>
<dbReference type="GO" id="GO:0016114">
    <property type="term" value="P:terpenoid biosynthetic process"/>
    <property type="evidence" value="ECO:0007669"/>
    <property type="project" value="UniProtKB-ARBA"/>
</dbReference>
<dbReference type="Proteomes" id="UP000282483">
    <property type="component" value="Chromosome"/>
</dbReference>
<dbReference type="EMBL" id="AP018005">
    <property type="protein sequence ID" value="BBB15827.1"/>
    <property type="molecule type" value="Genomic_DNA"/>
</dbReference>